<comment type="caution">
    <text evidence="1">The sequence shown here is derived from an EMBL/GenBank/DDBJ whole genome shotgun (WGS) entry which is preliminary data.</text>
</comment>
<dbReference type="EMBL" id="PKGZ01000002">
    <property type="protein sequence ID" value="PKY91503.1"/>
    <property type="molecule type" value="Genomic_DNA"/>
</dbReference>
<dbReference type="Proteomes" id="UP000234775">
    <property type="component" value="Unassembled WGS sequence"/>
</dbReference>
<name>A0A2I1K785_9LACT</name>
<protein>
    <submittedName>
        <fullName evidence="1">Uncharacterized protein</fullName>
    </submittedName>
</protein>
<sequence>MNRYLFPSVCSLGIVALLGLNMIYPTIAQDRIVVENQQGDFKLLENHPVLLARYEKEQNPSQQKKFFQIPFHYVNGKSTLYPSSVFSPYYRHAFAFEEMKSFPMGVRPDLSNYQSLKLGGRVEFVYRTSYFNQATNSLDYILIDQANQTWKSYSSDLPKNFGQFYVYAYSQKGQEVTLYLDKYSKEHTEKQHLFSVKIDLETGQVKESAPSSLTTTGDVRLISLVTASKAPQWVPVAMWDENNKIKDLTLYHADDFQKKVNLNLSDFSEKKREEAYQNCLVIGENIYTALLKPEARPKDSSEAFWKYYRYDFDQEKFVPILEEEGPIYYGKVVAGKLYAFHKKAEGKFQLKCYDLETGKVLAQEDYLLPVKEGMGVQVKM</sequence>
<proteinExistence type="predicted"/>
<dbReference type="RefSeq" id="WP_101659670.1">
    <property type="nucleotide sequence ID" value="NZ_PKGZ01000002.1"/>
</dbReference>
<evidence type="ECO:0000313" key="1">
    <source>
        <dbReference type="EMBL" id="PKY91503.1"/>
    </source>
</evidence>
<dbReference type="AlphaFoldDB" id="A0A2I1K785"/>
<reference evidence="1 2" key="1">
    <citation type="submission" date="2017-12" db="EMBL/GenBank/DDBJ databases">
        <title>Phylogenetic diversity of female urinary microbiome.</title>
        <authorList>
            <person name="Thomas-White K."/>
            <person name="Wolfe A.J."/>
        </authorList>
    </citation>
    <scope>NUCLEOTIDE SEQUENCE [LARGE SCALE GENOMIC DNA]</scope>
    <source>
        <strain evidence="1 2">UMB0844</strain>
    </source>
</reference>
<keyword evidence="2" id="KW-1185">Reference proteome</keyword>
<gene>
    <name evidence="1" type="ORF">CYJ27_02165</name>
</gene>
<organism evidence="1 2">
    <name type="scientific">Aerococcus christensenii</name>
    <dbReference type="NCBI Taxonomy" id="87541"/>
    <lineage>
        <taxon>Bacteria</taxon>
        <taxon>Bacillati</taxon>
        <taxon>Bacillota</taxon>
        <taxon>Bacilli</taxon>
        <taxon>Lactobacillales</taxon>
        <taxon>Aerococcaceae</taxon>
        <taxon>Aerococcus</taxon>
    </lineage>
</organism>
<accession>A0A2I1K785</accession>
<evidence type="ECO:0000313" key="2">
    <source>
        <dbReference type="Proteomes" id="UP000234775"/>
    </source>
</evidence>